<accession>A0A1C5AXN4</accession>
<protein>
    <submittedName>
        <fullName evidence="2">Uncharacterized protein</fullName>
    </submittedName>
</protein>
<evidence type="ECO:0000256" key="1">
    <source>
        <dbReference type="SAM" id="MobiDB-lite"/>
    </source>
</evidence>
<dbReference type="Proteomes" id="UP000183585">
    <property type="component" value="Unassembled WGS sequence"/>
</dbReference>
<reference evidence="3" key="1">
    <citation type="submission" date="2016-06" db="EMBL/GenBank/DDBJ databases">
        <authorList>
            <person name="Varghese N."/>
            <person name="Submissions Spin"/>
        </authorList>
    </citation>
    <scope>NUCLEOTIDE SEQUENCE [LARGE SCALE GENOMIC DNA]</scope>
    <source>
        <strain evidence="3">DSM 43168</strain>
    </source>
</reference>
<evidence type="ECO:0000313" key="2">
    <source>
        <dbReference type="EMBL" id="SCF49985.1"/>
    </source>
</evidence>
<evidence type="ECO:0000313" key="3">
    <source>
        <dbReference type="Proteomes" id="UP000183585"/>
    </source>
</evidence>
<sequence>MTPTLDGASDAEMSGLIDREMGGLDGNLGEAL</sequence>
<name>A0A1C5AXN4_9ACTN</name>
<gene>
    <name evidence="2" type="ORF">GA0070563_12517</name>
</gene>
<dbReference type="AlphaFoldDB" id="A0A1C5AXN4"/>
<feature type="region of interest" description="Disordered" evidence="1">
    <location>
        <begin position="1"/>
        <end position="32"/>
    </location>
</feature>
<organism evidence="2 3">
    <name type="scientific">Micromonospora carbonacea</name>
    <dbReference type="NCBI Taxonomy" id="47853"/>
    <lineage>
        <taxon>Bacteria</taxon>
        <taxon>Bacillati</taxon>
        <taxon>Actinomycetota</taxon>
        <taxon>Actinomycetes</taxon>
        <taxon>Micromonosporales</taxon>
        <taxon>Micromonosporaceae</taxon>
        <taxon>Micromonospora</taxon>
    </lineage>
</organism>
<proteinExistence type="predicted"/>
<dbReference type="EMBL" id="FMCT01000025">
    <property type="protein sequence ID" value="SCF49985.1"/>
    <property type="molecule type" value="Genomic_DNA"/>
</dbReference>
<keyword evidence="3" id="KW-1185">Reference proteome</keyword>